<evidence type="ECO:0000256" key="1">
    <source>
        <dbReference type="SAM" id="MobiDB-lite"/>
    </source>
</evidence>
<evidence type="ECO:0000313" key="3">
    <source>
        <dbReference type="Proteomes" id="UP000774326"/>
    </source>
</evidence>
<feature type="compositionally biased region" description="Polar residues" evidence="1">
    <location>
        <begin position="8"/>
        <end position="20"/>
    </location>
</feature>
<dbReference type="AlphaFoldDB" id="A0A9P8TRN5"/>
<reference evidence="2" key="1">
    <citation type="journal article" date="2021" name="Open Biol.">
        <title>Shared evolutionary footprints suggest mitochondrial oxidative damage underlies multiple complex I losses in fungi.</title>
        <authorList>
            <person name="Schikora-Tamarit M.A."/>
            <person name="Marcet-Houben M."/>
            <person name="Nosek J."/>
            <person name="Gabaldon T."/>
        </authorList>
    </citation>
    <scope>NUCLEOTIDE SEQUENCE</scope>
    <source>
        <strain evidence="2">CBS2887</strain>
    </source>
</reference>
<protein>
    <submittedName>
        <fullName evidence="2">Uncharacterized protein</fullName>
    </submittedName>
</protein>
<proteinExistence type="predicted"/>
<accession>A0A9P8TRN5</accession>
<organism evidence="2 3">
    <name type="scientific">Wickerhamomyces pijperi</name>
    <name type="common">Yeast</name>
    <name type="synonym">Pichia pijperi</name>
    <dbReference type="NCBI Taxonomy" id="599730"/>
    <lineage>
        <taxon>Eukaryota</taxon>
        <taxon>Fungi</taxon>
        <taxon>Dikarya</taxon>
        <taxon>Ascomycota</taxon>
        <taxon>Saccharomycotina</taxon>
        <taxon>Saccharomycetes</taxon>
        <taxon>Phaffomycetales</taxon>
        <taxon>Wickerhamomycetaceae</taxon>
        <taxon>Wickerhamomyces</taxon>
    </lineage>
</organism>
<keyword evidence="3" id="KW-1185">Reference proteome</keyword>
<dbReference type="Proteomes" id="UP000774326">
    <property type="component" value="Unassembled WGS sequence"/>
</dbReference>
<reference evidence="2" key="2">
    <citation type="submission" date="2021-01" db="EMBL/GenBank/DDBJ databases">
        <authorList>
            <person name="Schikora-Tamarit M.A."/>
        </authorList>
    </citation>
    <scope>NUCLEOTIDE SEQUENCE</scope>
    <source>
        <strain evidence="2">CBS2887</strain>
    </source>
</reference>
<comment type="caution">
    <text evidence="2">The sequence shown here is derived from an EMBL/GenBank/DDBJ whole genome shotgun (WGS) entry which is preliminary data.</text>
</comment>
<sequence>MVSKLARTLSQSSLSGVANNSNDWFLISGEIFLTNLDLRANFSSERIFSSSTAISDSNSFTCSSVLKAD</sequence>
<name>A0A9P8TRN5_WICPI</name>
<gene>
    <name evidence="2" type="ORF">WICPIJ_001066</name>
</gene>
<feature type="region of interest" description="Disordered" evidence="1">
    <location>
        <begin position="1"/>
        <end position="20"/>
    </location>
</feature>
<evidence type="ECO:0000313" key="2">
    <source>
        <dbReference type="EMBL" id="KAH3687951.1"/>
    </source>
</evidence>
<dbReference type="EMBL" id="JAEUBG010000592">
    <property type="protein sequence ID" value="KAH3687951.1"/>
    <property type="molecule type" value="Genomic_DNA"/>
</dbReference>